<keyword evidence="4" id="KW-1185">Reference proteome</keyword>
<dbReference type="InterPro" id="IPR011746">
    <property type="entry name" value="Trp_synth-assoc_CHP"/>
</dbReference>
<evidence type="ECO:0000313" key="4">
    <source>
        <dbReference type="Proteomes" id="UP000695264"/>
    </source>
</evidence>
<protein>
    <submittedName>
        <fullName evidence="3">TIGR02234 family membrane protein</fullName>
    </submittedName>
</protein>
<dbReference type="Proteomes" id="UP000695264">
    <property type="component" value="Unassembled WGS sequence"/>
</dbReference>
<feature type="transmembrane region" description="Helical" evidence="2">
    <location>
        <begin position="151"/>
        <end position="171"/>
    </location>
</feature>
<accession>A0ABX1C683</accession>
<evidence type="ECO:0000313" key="3">
    <source>
        <dbReference type="EMBL" id="NJQ02449.1"/>
    </source>
</evidence>
<feature type="transmembrane region" description="Helical" evidence="2">
    <location>
        <begin position="75"/>
        <end position="96"/>
    </location>
</feature>
<feature type="compositionally biased region" description="Low complexity" evidence="1">
    <location>
        <begin position="16"/>
        <end position="26"/>
    </location>
</feature>
<dbReference type="RefSeq" id="WP_168103073.1">
    <property type="nucleotide sequence ID" value="NZ_JAATEN010000014.1"/>
</dbReference>
<dbReference type="NCBIfam" id="TIGR02234">
    <property type="entry name" value="trp_oprn_chp"/>
    <property type="match status" value="1"/>
</dbReference>
<keyword evidence="2" id="KW-1133">Transmembrane helix</keyword>
<feature type="transmembrane region" description="Helical" evidence="2">
    <location>
        <begin position="32"/>
        <end position="55"/>
    </location>
</feature>
<evidence type="ECO:0000256" key="1">
    <source>
        <dbReference type="SAM" id="MobiDB-lite"/>
    </source>
</evidence>
<keyword evidence="2" id="KW-0812">Transmembrane</keyword>
<feature type="compositionally biased region" description="Basic and acidic residues" evidence="1">
    <location>
        <begin position="1"/>
        <end position="15"/>
    </location>
</feature>
<evidence type="ECO:0000256" key="2">
    <source>
        <dbReference type="SAM" id="Phobius"/>
    </source>
</evidence>
<proteinExistence type="predicted"/>
<feature type="transmembrane region" description="Helical" evidence="2">
    <location>
        <begin position="103"/>
        <end position="122"/>
    </location>
</feature>
<sequence>MTEVPEPRSRPDADRPGAAPASGRASGARRTLAAALASGAAGAAVALIAGGQTWSHARTAAAQGAQTVSVAGRDVTGLPAALAIVGLAALVAVFAVRRAGRTAVAALLTLSGAGTIAASLLGRSATGALESEAARVTGLVGAEVTDVTPTVWPLVSAAAGLLMLLAGVLALRHGRRWPAMSGRYENPAGGGARRRPGRAAPDPEAPEELWRALDRGEDPTRDR</sequence>
<dbReference type="EMBL" id="JAATEN010000014">
    <property type="protein sequence ID" value="NJQ02449.1"/>
    <property type="molecule type" value="Genomic_DNA"/>
</dbReference>
<dbReference type="InterPro" id="IPR019051">
    <property type="entry name" value="Trp_biosyn_TM_oprn/chp"/>
</dbReference>
<organism evidence="3 4">
    <name type="scientific">Streptomyces zingiberis</name>
    <dbReference type="NCBI Taxonomy" id="2053010"/>
    <lineage>
        <taxon>Bacteria</taxon>
        <taxon>Bacillati</taxon>
        <taxon>Actinomycetota</taxon>
        <taxon>Actinomycetes</taxon>
        <taxon>Kitasatosporales</taxon>
        <taxon>Streptomycetaceae</taxon>
        <taxon>Streptomyces</taxon>
    </lineage>
</organism>
<feature type="region of interest" description="Disordered" evidence="1">
    <location>
        <begin position="180"/>
        <end position="223"/>
    </location>
</feature>
<comment type="caution">
    <text evidence="3">The sequence shown here is derived from an EMBL/GenBank/DDBJ whole genome shotgun (WGS) entry which is preliminary data.</text>
</comment>
<gene>
    <name evidence="3" type="ORF">HCK00_18350</name>
</gene>
<name>A0ABX1C683_9ACTN</name>
<feature type="region of interest" description="Disordered" evidence="1">
    <location>
        <begin position="1"/>
        <end position="26"/>
    </location>
</feature>
<feature type="compositionally biased region" description="Basic and acidic residues" evidence="1">
    <location>
        <begin position="208"/>
        <end position="223"/>
    </location>
</feature>
<dbReference type="Pfam" id="PF09534">
    <property type="entry name" value="Trp_oprn_chp"/>
    <property type="match status" value="1"/>
</dbReference>
<keyword evidence="2" id="KW-0472">Membrane</keyword>
<reference evidence="3 4" key="1">
    <citation type="submission" date="2020-03" db="EMBL/GenBank/DDBJ databases">
        <title>WGS of actinomycetes isolated from Thailand.</title>
        <authorList>
            <person name="Thawai C."/>
        </authorList>
    </citation>
    <scope>NUCLEOTIDE SEQUENCE [LARGE SCALE GENOMIC DNA]</scope>
    <source>
        <strain evidence="3 4">PLAI 1-29</strain>
    </source>
</reference>